<accession>A0A2S7IU18</accession>
<dbReference type="Proteomes" id="UP000238493">
    <property type="component" value="Unassembled WGS sequence"/>
</dbReference>
<dbReference type="AlphaFoldDB" id="A0A2S7IU18"/>
<comment type="caution">
    <text evidence="1">The sequence shown here is derived from an EMBL/GenBank/DDBJ whole genome shotgun (WGS) entry which is preliminary data.</text>
</comment>
<sequence>VALWEEELDEAGEPLPLEGLSARVGMTATTISQHLRYLGDWYRQGNPGLRLVETEVYDQNSRKSPFEIGLQ</sequence>
<keyword evidence="2" id="KW-1185">Reference proteome</keyword>
<protein>
    <submittedName>
        <fullName evidence="1">Uncharacterized protein</fullName>
    </submittedName>
</protein>
<gene>
    <name evidence="1" type="ORF">C3731_21745</name>
</gene>
<reference evidence="1 2" key="1">
    <citation type="submission" date="2018-02" db="EMBL/GenBank/DDBJ databases">
        <title>Draft genome sequence of Ochrobactrum oryzae found in Brazil.</title>
        <authorList>
            <person name="Cerdeira L."/>
            <person name="Andrade F."/>
            <person name="Zacariotto T."/>
            <person name="Barbosa B."/>
            <person name="Santos S."/>
            <person name="Cassetari V."/>
            <person name="Lincopan N."/>
        </authorList>
    </citation>
    <scope>NUCLEOTIDE SEQUENCE [LARGE SCALE GENOMIC DNA]</scope>
    <source>
        <strain evidence="1 2">OA447</strain>
    </source>
</reference>
<dbReference type="EMBL" id="PTRC01000153">
    <property type="protein sequence ID" value="PQA71505.1"/>
    <property type="molecule type" value="Genomic_DNA"/>
</dbReference>
<proteinExistence type="predicted"/>
<evidence type="ECO:0000313" key="2">
    <source>
        <dbReference type="Proteomes" id="UP000238493"/>
    </source>
</evidence>
<feature type="non-terminal residue" evidence="1">
    <location>
        <position position="1"/>
    </location>
</feature>
<evidence type="ECO:0000313" key="1">
    <source>
        <dbReference type="EMBL" id="PQA71505.1"/>
    </source>
</evidence>
<organism evidence="1 2">
    <name type="scientific">Brucella oryzae</name>
    <dbReference type="NCBI Taxonomy" id="335286"/>
    <lineage>
        <taxon>Bacteria</taxon>
        <taxon>Pseudomonadati</taxon>
        <taxon>Pseudomonadota</taxon>
        <taxon>Alphaproteobacteria</taxon>
        <taxon>Hyphomicrobiales</taxon>
        <taxon>Brucellaceae</taxon>
        <taxon>Brucella/Ochrobactrum group</taxon>
        <taxon>Brucella</taxon>
    </lineage>
</organism>
<name>A0A2S7IU18_9HYPH</name>